<dbReference type="KEGG" id="ptes:JQU52_08475"/>
<evidence type="ECO:0000256" key="4">
    <source>
        <dbReference type="ARBA" id="ARBA00023136"/>
    </source>
</evidence>
<dbReference type="AlphaFoldDB" id="A0A892ZCN9"/>
<evidence type="ECO:0000256" key="3">
    <source>
        <dbReference type="ARBA" id="ARBA00022989"/>
    </source>
</evidence>
<dbReference type="GO" id="GO:0005886">
    <property type="term" value="C:plasma membrane"/>
    <property type="evidence" value="ECO:0007669"/>
    <property type="project" value="TreeGrafter"/>
</dbReference>
<feature type="transmembrane region" description="Helical" evidence="5">
    <location>
        <begin position="402"/>
        <end position="420"/>
    </location>
</feature>
<feature type="transmembrane region" description="Helical" evidence="5">
    <location>
        <begin position="133"/>
        <end position="166"/>
    </location>
</feature>
<organism evidence="6 7">
    <name type="scientific">Paralysiella testudinis</name>
    <dbReference type="NCBI Taxonomy" id="2809020"/>
    <lineage>
        <taxon>Bacteria</taxon>
        <taxon>Pseudomonadati</taxon>
        <taxon>Pseudomonadota</taxon>
        <taxon>Betaproteobacteria</taxon>
        <taxon>Neisseriales</taxon>
        <taxon>Neisseriaceae</taxon>
        <taxon>Paralysiella</taxon>
    </lineage>
</organism>
<dbReference type="NCBIfam" id="TIGR00785">
    <property type="entry name" value="dass"/>
    <property type="match status" value="1"/>
</dbReference>
<sequence>MTTPSEFQSDHQHFGNKKGLLIVAVAAIVAVVLWQTLPFDAQANKGLALLFFVAVLWLTEAIHTTLTALMIPFLAVLLSMPDMDARAALASFANPIIFLFFGGFALAAALQIQQLDRKIALQLIRLSGGRLNIAIYMVFAATAFLSMWISNTATTAMMLPLVVGMLAQIDRQKERNTFVFALLGLAYSAAVGGIGTLVGTPPNAITAKALDLDFAAWMKVGVPFMLLLFPVMLLALHLVFRPQLKRKMAVVQDDIAWTPKRLLTLAVFALTALGWIFSSQLNQFLNIKDLDSIIALFAAIAVGALGLAKWQEISDNTDWGILMLFGGGITLSVVLQKSGAALVLGQGLANLLQNAPFLVVIAVVAAFIVILTEFSSNTASAALLVPVFASVAAQMGMPQATLVMTIGLGVSLAFMMPVATPPNAIVMGSGLIRQREMMKGGALLNLMGVGLLTVFVYFMWG</sequence>
<reference evidence="6" key="1">
    <citation type="submission" date="2021-02" db="EMBL/GenBank/DDBJ databases">
        <title>Neisseriaceae sp. 26B isolated from the cloaca of a Common Toad-headed Turtle (Mesoclemmys nasuta).</title>
        <authorList>
            <person name="Spergser J."/>
            <person name="Busse H.-J."/>
        </authorList>
    </citation>
    <scope>NUCLEOTIDE SEQUENCE</scope>
    <source>
        <strain evidence="6">26B</strain>
    </source>
</reference>
<dbReference type="RefSeq" id="WP_230338077.1">
    <property type="nucleotide sequence ID" value="NZ_CP069798.1"/>
</dbReference>
<keyword evidence="4 5" id="KW-0472">Membrane</keyword>
<feature type="transmembrane region" description="Helical" evidence="5">
    <location>
        <begin position="261"/>
        <end position="278"/>
    </location>
</feature>
<dbReference type="Pfam" id="PF00939">
    <property type="entry name" value="Na_sulph_symp"/>
    <property type="match status" value="1"/>
</dbReference>
<keyword evidence="3 5" id="KW-1133">Transmembrane helix</keyword>
<name>A0A892ZCN9_9NEIS</name>
<feature type="transmembrane region" description="Helical" evidence="5">
    <location>
        <begin position="220"/>
        <end position="240"/>
    </location>
</feature>
<comment type="subcellular location">
    <subcellularLocation>
        <location evidence="1">Membrane</location>
        <topology evidence="1">Multi-pass membrane protein</topology>
    </subcellularLocation>
</comment>
<feature type="transmembrane region" description="Helical" evidence="5">
    <location>
        <begin position="379"/>
        <end position="396"/>
    </location>
</feature>
<keyword evidence="2 5" id="KW-0812">Transmembrane</keyword>
<protein>
    <submittedName>
        <fullName evidence="6">DASS family sodium-coupled anion symporter</fullName>
    </submittedName>
</protein>
<feature type="transmembrane region" description="Helical" evidence="5">
    <location>
        <begin position="49"/>
        <end position="77"/>
    </location>
</feature>
<dbReference type="Proteomes" id="UP000653156">
    <property type="component" value="Chromosome"/>
</dbReference>
<feature type="transmembrane region" description="Helical" evidence="5">
    <location>
        <begin position="178"/>
        <end position="200"/>
    </location>
</feature>
<feature type="transmembrane region" description="Helical" evidence="5">
    <location>
        <begin position="355"/>
        <end position="372"/>
    </location>
</feature>
<dbReference type="GO" id="GO:0008514">
    <property type="term" value="F:organic anion transmembrane transporter activity"/>
    <property type="evidence" value="ECO:0007669"/>
    <property type="project" value="UniProtKB-ARBA"/>
</dbReference>
<evidence type="ECO:0000256" key="1">
    <source>
        <dbReference type="ARBA" id="ARBA00004141"/>
    </source>
</evidence>
<feature type="transmembrane region" description="Helical" evidence="5">
    <location>
        <begin position="89"/>
        <end position="113"/>
    </location>
</feature>
<evidence type="ECO:0000256" key="5">
    <source>
        <dbReference type="SAM" id="Phobius"/>
    </source>
</evidence>
<dbReference type="PANTHER" id="PTHR10283">
    <property type="entry name" value="SOLUTE CARRIER FAMILY 13 MEMBER"/>
    <property type="match status" value="1"/>
</dbReference>
<dbReference type="EMBL" id="CP069798">
    <property type="protein sequence ID" value="QRQ80791.1"/>
    <property type="molecule type" value="Genomic_DNA"/>
</dbReference>
<feature type="transmembrane region" description="Helical" evidence="5">
    <location>
        <begin position="441"/>
        <end position="460"/>
    </location>
</feature>
<feature type="transmembrane region" description="Helical" evidence="5">
    <location>
        <begin position="20"/>
        <end position="37"/>
    </location>
</feature>
<dbReference type="CDD" id="cd01115">
    <property type="entry name" value="SLC13_permease"/>
    <property type="match status" value="1"/>
</dbReference>
<evidence type="ECO:0000256" key="2">
    <source>
        <dbReference type="ARBA" id="ARBA00022692"/>
    </source>
</evidence>
<feature type="transmembrane region" description="Helical" evidence="5">
    <location>
        <begin position="290"/>
        <end position="307"/>
    </location>
</feature>
<feature type="transmembrane region" description="Helical" evidence="5">
    <location>
        <begin position="319"/>
        <end position="335"/>
    </location>
</feature>
<evidence type="ECO:0000313" key="7">
    <source>
        <dbReference type="Proteomes" id="UP000653156"/>
    </source>
</evidence>
<accession>A0A892ZCN9</accession>
<proteinExistence type="predicted"/>
<gene>
    <name evidence="6" type="ORF">JQU52_08475</name>
</gene>
<keyword evidence="7" id="KW-1185">Reference proteome</keyword>
<dbReference type="PANTHER" id="PTHR10283:SF82">
    <property type="entry name" value="SOLUTE CARRIER FAMILY 13 MEMBER 2"/>
    <property type="match status" value="1"/>
</dbReference>
<dbReference type="GO" id="GO:1905039">
    <property type="term" value="P:carboxylic acid transmembrane transport"/>
    <property type="evidence" value="ECO:0007669"/>
    <property type="project" value="UniProtKB-ARBA"/>
</dbReference>
<evidence type="ECO:0000313" key="6">
    <source>
        <dbReference type="EMBL" id="QRQ80791.1"/>
    </source>
</evidence>
<dbReference type="InterPro" id="IPR001898">
    <property type="entry name" value="SLC13A/DASS"/>
</dbReference>